<protein>
    <recommendedName>
        <fullName evidence="4">Permease</fullName>
    </recommendedName>
</protein>
<reference evidence="2 3" key="1">
    <citation type="submission" date="2019-07" db="EMBL/GenBank/DDBJ databases">
        <title>The pathways for chlorine oxyanion respiration interact through the shared metabolite chlorate.</title>
        <authorList>
            <person name="Barnum T.P."/>
            <person name="Cheng Y."/>
            <person name="Hill K.A."/>
            <person name="Lucas L.N."/>
            <person name="Carlson H.K."/>
            <person name="Coates J.D."/>
        </authorList>
    </citation>
    <scope>NUCLEOTIDE SEQUENCE [LARGE SCALE GENOMIC DNA]</scope>
    <source>
        <strain evidence="2 3">SFB-3</strain>
    </source>
</reference>
<evidence type="ECO:0000313" key="3">
    <source>
        <dbReference type="Proteomes" id="UP000319502"/>
    </source>
</evidence>
<proteinExistence type="predicted"/>
<organism evidence="2 3">
    <name type="scientific">Denitromonas halophila</name>
    <dbReference type="NCBI Taxonomy" id="1629404"/>
    <lineage>
        <taxon>Bacteria</taxon>
        <taxon>Pseudomonadati</taxon>
        <taxon>Pseudomonadota</taxon>
        <taxon>Betaproteobacteria</taxon>
        <taxon>Rhodocyclales</taxon>
        <taxon>Zoogloeaceae</taxon>
        <taxon>Denitromonas</taxon>
    </lineage>
</organism>
<evidence type="ECO:0000313" key="2">
    <source>
        <dbReference type="EMBL" id="TVO53948.1"/>
    </source>
</evidence>
<keyword evidence="1" id="KW-0732">Signal</keyword>
<feature type="chain" id="PRO_5021816939" description="Permease" evidence="1">
    <location>
        <begin position="28"/>
        <end position="184"/>
    </location>
</feature>
<gene>
    <name evidence="2" type="ORF">FHP91_14275</name>
</gene>
<keyword evidence="3" id="KW-1185">Reference proteome</keyword>
<dbReference type="PROSITE" id="PS51257">
    <property type="entry name" value="PROKAR_LIPOPROTEIN"/>
    <property type="match status" value="1"/>
</dbReference>
<feature type="signal peptide" evidence="1">
    <location>
        <begin position="1"/>
        <end position="27"/>
    </location>
</feature>
<dbReference type="EMBL" id="VMNK01000014">
    <property type="protein sequence ID" value="TVO53948.1"/>
    <property type="molecule type" value="Genomic_DNA"/>
</dbReference>
<dbReference type="Proteomes" id="UP000319502">
    <property type="component" value="Unassembled WGS sequence"/>
</dbReference>
<evidence type="ECO:0008006" key="4">
    <source>
        <dbReference type="Google" id="ProtNLM"/>
    </source>
</evidence>
<evidence type="ECO:0000256" key="1">
    <source>
        <dbReference type="SAM" id="SignalP"/>
    </source>
</evidence>
<dbReference type="AlphaFoldDB" id="A0A557QM13"/>
<accession>A0A557QM13</accession>
<name>A0A557QM13_9RHOO</name>
<sequence length="184" mass="19690">MIFRLCRLSAPAFVLGLLAGCAQFPVAGTLPSDEPIKTAVRHDDVTPRAILAYGRHVAELDVAGFAKELKAIEGQGGSDPMSQMRLALLHAQPRADADLARGLALLDKLLANRSPDAASLHPLARIVHVQLATRARLMAQNEALLSEQQAGREAVANLQQKLDALTAIERSLPAPARRPSETSQ</sequence>
<dbReference type="RefSeq" id="WP_144310228.1">
    <property type="nucleotide sequence ID" value="NZ_VMNK01000014.1"/>
</dbReference>
<comment type="caution">
    <text evidence="2">The sequence shown here is derived from an EMBL/GenBank/DDBJ whole genome shotgun (WGS) entry which is preliminary data.</text>
</comment>